<organism evidence="3 4">
    <name type="scientific">Nocardiopsis eucommiae</name>
    <dbReference type="NCBI Taxonomy" id="2831970"/>
    <lineage>
        <taxon>Bacteria</taxon>
        <taxon>Bacillati</taxon>
        <taxon>Actinomycetota</taxon>
        <taxon>Actinomycetes</taxon>
        <taxon>Streptosporangiales</taxon>
        <taxon>Nocardiopsidaceae</taxon>
        <taxon>Nocardiopsis</taxon>
    </lineage>
</organism>
<keyword evidence="4" id="KW-1185">Reference proteome</keyword>
<proteinExistence type="inferred from homology"/>
<dbReference type="Proteomes" id="UP000682416">
    <property type="component" value="Chromosome"/>
</dbReference>
<evidence type="ECO:0000256" key="1">
    <source>
        <dbReference type="ARBA" id="ARBA00006817"/>
    </source>
</evidence>
<protein>
    <submittedName>
        <fullName evidence="3">SRPBCC domain-containing protein</fullName>
    </submittedName>
</protein>
<name>A0A975L9S4_9ACTN</name>
<evidence type="ECO:0000259" key="2">
    <source>
        <dbReference type="Pfam" id="PF08327"/>
    </source>
</evidence>
<dbReference type="InterPro" id="IPR023393">
    <property type="entry name" value="START-like_dom_sf"/>
</dbReference>
<dbReference type="CDD" id="cd07814">
    <property type="entry name" value="SRPBCC_CalC_Aha1-like"/>
    <property type="match status" value="1"/>
</dbReference>
<dbReference type="Gene3D" id="3.30.530.20">
    <property type="match status" value="1"/>
</dbReference>
<evidence type="ECO:0000313" key="4">
    <source>
        <dbReference type="Proteomes" id="UP000682416"/>
    </source>
</evidence>
<dbReference type="SUPFAM" id="SSF55961">
    <property type="entry name" value="Bet v1-like"/>
    <property type="match status" value="1"/>
</dbReference>
<dbReference type="AlphaFoldDB" id="A0A975L9S4"/>
<dbReference type="KEGG" id="nec:KGD82_04370"/>
<accession>A0A975L9S4</accession>
<dbReference type="EMBL" id="CP074402">
    <property type="protein sequence ID" value="QVJ02094.1"/>
    <property type="molecule type" value="Genomic_DNA"/>
</dbReference>
<comment type="similarity">
    <text evidence="1">Belongs to the AHA1 family.</text>
</comment>
<feature type="domain" description="Activator of Hsp90 ATPase homologue 1/2-like C-terminal" evidence="2">
    <location>
        <begin position="23"/>
        <end position="158"/>
    </location>
</feature>
<dbReference type="InterPro" id="IPR013538">
    <property type="entry name" value="ASHA1/2-like_C"/>
</dbReference>
<sequence length="160" mass="17683">MAVTSVDKDFENLTLAVTCDLTTSVDRAWELWSDPRQLERWWGPPTYPATVDRHDLTPGGVVTYHMTGPEGDEHHGWWQVKTVGAPRSLEITDGFGETPGDPGDLPVATMRLDISERGDGVRMVVRTTFASTEAMERMLDMGMAEGMQEAMGQIEDVLAS</sequence>
<evidence type="ECO:0000313" key="3">
    <source>
        <dbReference type="EMBL" id="QVJ02094.1"/>
    </source>
</evidence>
<dbReference type="Pfam" id="PF08327">
    <property type="entry name" value="AHSA1"/>
    <property type="match status" value="1"/>
</dbReference>
<dbReference type="RefSeq" id="WP_378747967.1">
    <property type="nucleotide sequence ID" value="NZ_CBDRIY010000045.1"/>
</dbReference>
<gene>
    <name evidence="3" type="ORF">KGD82_04370</name>
</gene>
<reference evidence="3" key="1">
    <citation type="submission" date="2021-05" db="EMBL/GenBank/DDBJ databases">
        <authorList>
            <person name="Kaiqin L."/>
            <person name="Jian G."/>
        </authorList>
    </citation>
    <scope>NUCLEOTIDE SEQUENCE</scope>
    <source>
        <strain evidence="3">HDS5</strain>
    </source>
</reference>